<reference evidence="2" key="1">
    <citation type="journal article" date="2020" name="Nature">
        <title>Giant virus diversity and host interactions through global metagenomics.</title>
        <authorList>
            <person name="Schulz F."/>
            <person name="Roux S."/>
            <person name="Paez-Espino D."/>
            <person name="Jungbluth S."/>
            <person name="Walsh D.A."/>
            <person name="Denef V.J."/>
            <person name="McMahon K.D."/>
            <person name="Konstantinidis K.T."/>
            <person name="Eloe-Fadrosh E.A."/>
            <person name="Kyrpides N.C."/>
            <person name="Woyke T."/>
        </authorList>
    </citation>
    <scope>NUCLEOTIDE SEQUENCE</scope>
    <source>
        <strain evidence="2">GVMAG-M-3300025880-75</strain>
    </source>
</reference>
<organism evidence="2">
    <name type="scientific">viral metagenome</name>
    <dbReference type="NCBI Taxonomy" id="1070528"/>
    <lineage>
        <taxon>unclassified sequences</taxon>
        <taxon>metagenomes</taxon>
        <taxon>organismal metagenomes</taxon>
    </lineage>
</organism>
<feature type="compositionally biased region" description="Basic residues" evidence="1">
    <location>
        <begin position="36"/>
        <end position="62"/>
    </location>
</feature>
<protein>
    <submittedName>
        <fullName evidence="2">Uncharacterized protein</fullName>
    </submittedName>
</protein>
<evidence type="ECO:0000256" key="1">
    <source>
        <dbReference type="SAM" id="MobiDB-lite"/>
    </source>
</evidence>
<proteinExistence type="predicted"/>
<name>A0A6C0JCQ4_9ZZZZ</name>
<dbReference type="EMBL" id="MN740356">
    <property type="protein sequence ID" value="QHU02337.1"/>
    <property type="molecule type" value="Genomic_DNA"/>
</dbReference>
<feature type="region of interest" description="Disordered" evidence="1">
    <location>
        <begin position="34"/>
        <end position="62"/>
    </location>
</feature>
<dbReference type="AlphaFoldDB" id="A0A6C0JCQ4"/>
<evidence type="ECO:0000313" key="2">
    <source>
        <dbReference type="EMBL" id="QHU02337.1"/>
    </source>
</evidence>
<sequence length="62" mass="7757">MPTHTDLIYIYELTKKALENIKDLEKQMKSNCEKKMTRKKYTRRKRKNIKKTRRRKKKYPNL</sequence>
<accession>A0A6C0JCQ4</accession>